<dbReference type="RefSeq" id="XP_012647824.1">
    <property type="nucleotide sequence ID" value="XM_012792370.1"/>
</dbReference>
<accession>I7IPT9</accession>
<organism evidence="1 2">
    <name type="scientific">Babesia microti (strain RI)</name>
    <dbReference type="NCBI Taxonomy" id="1133968"/>
    <lineage>
        <taxon>Eukaryota</taxon>
        <taxon>Sar</taxon>
        <taxon>Alveolata</taxon>
        <taxon>Apicomplexa</taxon>
        <taxon>Aconoidasida</taxon>
        <taxon>Piroplasmida</taxon>
        <taxon>Babesiidae</taxon>
        <taxon>Babesia</taxon>
    </lineage>
</organism>
<gene>
    <name evidence="1" type="ORF">BMR1_02g00245</name>
</gene>
<dbReference type="EMBL" id="FO082872">
    <property type="protein sequence ID" value="CCF73215.1"/>
    <property type="molecule type" value="Genomic_DNA"/>
</dbReference>
<dbReference type="GeneID" id="24423839"/>
<name>I7IPT9_BABMR</name>
<dbReference type="KEGG" id="bmic:BMR1_02g00245"/>
<dbReference type="OrthoDB" id="366457at2759"/>
<reference evidence="1 2" key="2">
    <citation type="journal article" date="2013" name="PLoS ONE">
        <title>Whole genome mapping and re-organization of the nuclear and mitochondrial genomes of Babesia microti isolates.</title>
        <authorList>
            <person name="Cornillot E."/>
            <person name="Dassouli A."/>
            <person name="Garg A."/>
            <person name="Pachikara N."/>
            <person name="Randazzo S."/>
            <person name="Depoix D."/>
            <person name="Carcy B."/>
            <person name="Delbecq S."/>
            <person name="Frutos R."/>
            <person name="Silva J.C."/>
            <person name="Sutton R."/>
            <person name="Krause P.J."/>
            <person name="Mamoun C.B."/>
        </authorList>
    </citation>
    <scope>NUCLEOTIDE SEQUENCE [LARGE SCALE GENOMIC DNA]</scope>
    <source>
        <strain evidence="1 2">RI</strain>
    </source>
</reference>
<keyword evidence="2" id="KW-1185">Reference proteome</keyword>
<proteinExistence type="predicted"/>
<reference evidence="1 2" key="1">
    <citation type="journal article" date="2012" name="Nucleic Acids Res.">
        <title>Sequencing of the smallest Apicomplexan genome from the human pathogen Babesia microti.</title>
        <authorList>
            <person name="Cornillot E."/>
            <person name="Hadj-Kaddour K."/>
            <person name="Dassouli A."/>
            <person name="Noel B."/>
            <person name="Ranwez V."/>
            <person name="Vacherie B."/>
            <person name="Augagneur Y."/>
            <person name="Bres V."/>
            <person name="Duclos A."/>
            <person name="Randazzo S."/>
            <person name="Carcy B."/>
            <person name="Debierre-Grockiego F."/>
            <person name="Delbecq S."/>
            <person name="Moubri-Menage K."/>
            <person name="Shams-Eldin H."/>
            <person name="Usmani-Brown S."/>
            <person name="Bringaud F."/>
            <person name="Wincker P."/>
            <person name="Vivares C.P."/>
            <person name="Schwarz R.T."/>
            <person name="Schetters T.P."/>
            <person name="Krause P.J."/>
            <person name="Gorenflot A."/>
            <person name="Berry V."/>
            <person name="Barbe V."/>
            <person name="Ben Mamoun C."/>
        </authorList>
    </citation>
    <scope>NUCLEOTIDE SEQUENCE [LARGE SCALE GENOMIC DNA]</scope>
    <source>
        <strain evidence="1 2">RI</strain>
    </source>
</reference>
<protein>
    <submittedName>
        <fullName evidence="1">Uncharacterized protein</fullName>
    </submittedName>
</protein>
<reference evidence="1 2" key="3">
    <citation type="journal article" date="2016" name="Sci. Rep.">
        <title>Genome-wide diversity and gene expression profiling of Babesia microti isolates identify polymorphic genes that mediate host-pathogen interactions.</title>
        <authorList>
            <person name="Silva J.C."/>
            <person name="Cornillot E."/>
            <person name="McCracken C."/>
            <person name="Usmani-Brown S."/>
            <person name="Dwivedi A."/>
            <person name="Ifeonu O.O."/>
            <person name="Crabtree J."/>
            <person name="Gotia H.T."/>
            <person name="Virji A.Z."/>
            <person name="Reynes C."/>
            <person name="Colinge J."/>
            <person name="Kumar V."/>
            <person name="Lawres L."/>
            <person name="Pazzi J.E."/>
            <person name="Pablo J.V."/>
            <person name="Hung C."/>
            <person name="Brancato J."/>
            <person name="Kumari P."/>
            <person name="Orvis J."/>
            <person name="Tretina K."/>
            <person name="Chibucos M."/>
            <person name="Ott S."/>
            <person name="Sadzewicz L."/>
            <person name="Sengamalay N."/>
            <person name="Shetty A.C."/>
            <person name="Su Q."/>
            <person name="Tallon L."/>
            <person name="Fraser C.M."/>
            <person name="Frutos R."/>
            <person name="Molina D.M."/>
            <person name="Krause P.J."/>
            <person name="Ben Mamoun C."/>
        </authorList>
    </citation>
    <scope>NUCLEOTIDE SEQUENCE [LARGE SCALE GENOMIC DNA]</scope>
    <source>
        <strain evidence="1 2">RI</strain>
    </source>
</reference>
<evidence type="ECO:0000313" key="1">
    <source>
        <dbReference type="EMBL" id="CCF73215.1"/>
    </source>
</evidence>
<sequence length="93" mass="10946">MSLNCFKSASPIKHIAHLLIANKFPLVIPQNTIITFPLGYQNIVYELTSKDETRRRQYAQIIGKIGIRKWDAGILWTHYKNKRIKIKKRRKVI</sequence>
<dbReference type="AlphaFoldDB" id="I7IPT9"/>
<evidence type="ECO:0000313" key="2">
    <source>
        <dbReference type="Proteomes" id="UP000002899"/>
    </source>
</evidence>
<dbReference type="VEuPathDB" id="PiroplasmaDB:BMR1_02g00245"/>
<dbReference type="Proteomes" id="UP000002899">
    <property type="component" value="Chromosome II"/>
</dbReference>